<name>A0ABW7XP75_9MICO</name>
<keyword evidence="1" id="KW-0812">Transmembrane</keyword>
<proteinExistence type="predicted"/>
<sequence length="64" mass="6907">MDQTPERRRRVDGDALMPLVAGAVSGVIAYTLGSGLFVAAVTTVVVAWIAFGVITLLNHLRKRR</sequence>
<evidence type="ECO:0000313" key="3">
    <source>
        <dbReference type="Proteomes" id="UP001611580"/>
    </source>
</evidence>
<accession>A0ABW7XP75</accession>
<comment type="caution">
    <text evidence="2">The sequence shown here is derived from an EMBL/GenBank/DDBJ whole genome shotgun (WGS) entry which is preliminary data.</text>
</comment>
<dbReference type="EMBL" id="JBIRYI010000012">
    <property type="protein sequence ID" value="MFI2489019.1"/>
    <property type="molecule type" value="Genomic_DNA"/>
</dbReference>
<gene>
    <name evidence="2" type="ORF">ACH47X_19070</name>
</gene>
<keyword evidence="1" id="KW-1133">Transmembrane helix</keyword>
<evidence type="ECO:0000313" key="2">
    <source>
        <dbReference type="EMBL" id="MFI2489019.1"/>
    </source>
</evidence>
<reference evidence="2 3" key="1">
    <citation type="submission" date="2024-10" db="EMBL/GenBank/DDBJ databases">
        <title>The Natural Products Discovery Center: Release of the First 8490 Sequenced Strains for Exploring Actinobacteria Biosynthetic Diversity.</title>
        <authorList>
            <person name="Kalkreuter E."/>
            <person name="Kautsar S.A."/>
            <person name="Yang D."/>
            <person name="Bader C.D."/>
            <person name="Teijaro C.N."/>
            <person name="Fluegel L."/>
            <person name="Davis C.M."/>
            <person name="Simpson J.R."/>
            <person name="Lauterbach L."/>
            <person name="Steele A.D."/>
            <person name="Gui C."/>
            <person name="Meng S."/>
            <person name="Li G."/>
            <person name="Viehrig K."/>
            <person name="Ye F."/>
            <person name="Su P."/>
            <person name="Kiefer A.F."/>
            <person name="Nichols A."/>
            <person name="Cepeda A.J."/>
            <person name="Yan W."/>
            <person name="Fan B."/>
            <person name="Jiang Y."/>
            <person name="Adhikari A."/>
            <person name="Zheng C.-J."/>
            <person name="Schuster L."/>
            <person name="Cowan T.M."/>
            <person name="Smanski M.J."/>
            <person name="Chevrette M.G."/>
            <person name="De Carvalho L.P.S."/>
            <person name="Shen B."/>
        </authorList>
    </citation>
    <scope>NUCLEOTIDE SEQUENCE [LARGE SCALE GENOMIC DNA]</scope>
    <source>
        <strain evidence="2 3">NPDC019481</strain>
    </source>
</reference>
<evidence type="ECO:0000256" key="1">
    <source>
        <dbReference type="SAM" id="Phobius"/>
    </source>
</evidence>
<keyword evidence="1" id="KW-0472">Membrane</keyword>
<feature type="transmembrane region" description="Helical" evidence="1">
    <location>
        <begin position="12"/>
        <end position="30"/>
    </location>
</feature>
<dbReference type="Proteomes" id="UP001611580">
    <property type="component" value="Unassembled WGS sequence"/>
</dbReference>
<dbReference type="RefSeq" id="WP_397406099.1">
    <property type="nucleotide sequence ID" value="NZ_JBIRYI010000012.1"/>
</dbReference>
<organism evidence="2 3">
    <name type="scientific">Promicromonospora kroppenstedtii</name>
    <dbReference type="NCBI Taxonomy" id="440482"/>
    <lineage>
        <taxon>Bacteria</taxon>
        <taxon>Bacillati</taxon>
        <taxon>Actinomycetota</taxon>
        <taxon>Actinomycetes</taxon>
        <taxon>Micrococcales</taxon>
        <taxon>Promicromonosporaceae</taxon>
        <taxon>Promicromonospora</taxon>
    </lineage>
</organism>
<protein>
    <submittedName>
        <fullName evidence="2">Uncharacterized protein</fullName>
    </submittedName>
</protein>
<keyword evidence="3" id="KW-1185">Reference proteome</keyword>
<feature type="transmembrane region" description="Helical" evidence="1">
    <location>
        <begin position="36"/>
        <end position="57"/>
    </location>
</feature>